<keyword evidence="2" id="KW-1185">Reference proteome</keyword>
<dbReference type="Proteomes" id="UP000321773">
    <property type="component" value="Unassembled WGS sequence"/>
</dbReference>
<reference evidence="1 2" key="1">
    <citation type="submission" date="2019-07" db="EMBL/GenBank/DDBJ databases">
        <title>Whole genome shotgun sequence of Halolactibacillus miurensis NBRC 100873.</title>
        <authorList>
            <person name="Hosoyama A."/>
            <person name="Uohara A."/>
            <person name="Ohji S."/>
            <person name="Ichikawa N."/>
        </authorList>
    </citation>
    <scope>NUCLEOTIDE SEQUENCE [LARGE SCALE GENOMIC DNA]</scope>
    <source>
        <strain evidence="1 2">NBRC 100873</strain>
    </source>
</reference>
<accession>A0ABQ0VWE8</accession>
<dbReference type="RefSeq" id="WP_143103192.1">
    <property type="nucleotide sequence ID" value="NZ_BJWJ01000035.1"/>
</dbReference>
<dbReference type="EMBL" id="BJWJ01000035">
    <property type="protein sequence ID" value="GEM05482.1"/>
    <property type="molecule type" value="Genomic_DNA"/>
</dbReference>
<proteinExistence type="predicted"/>
<evidence type="ECO:0000313" key="1">
    <source>
        <dbReference type="EMBL" id="GEM05482.1"/>
    </source>
</evidence>
<sequence>MFLTVSTTSVFAQTGSSSLKDNKVDFGQELVIDESTEGISDVLTYEELVSKVANDQNISKEQGRIMLNGDFYNNGTTTYNGSLNIGIGKYGSVSFGVSHATNWYKYKYQEGHKYF</sequence>
<gene>
    <name evidence="1" type="ORF">HMI01_24700</name>
</gene>
<evidence type="ECO:0000313" key="2">
    <source>
        <dbReference type="Proteomes" id="UP000321773"/>
    </source>
</evidence>
<protein>
    <submittedName>
        <fullName evidence="1">Uncharacterized protein</fullName>
    </submittedName>
</protein>
<name>A0ABQ0VWE8_9BACI</name>
<comment type="caution">
    <text evidence="1">The sequence shown here is derived from an EMBL/GenBank/DDBJ whole genome shotgun (WGS) entry which is preliminary data.</text>
</comment>
<organism evidence="1 2">
    <name type="scientific">Halolactibacillus miurensis</name>
    <dbReference type="NCBI Taxonomy" id="306541"/>
    <lineage>
        <taxon>Bacteria</taxon>
        <taxon>Bacillati</taxon>
        <taxon>Bacillota</taxon>
        <taxon>Bacilli</taxon>
        <taxon>Bacillales</taxon>
        <taxon>Bacillaceae</taxon>
        <taxon>Halolactibacillus</taxon>
    </lineage>
</organism>